<dbReference type="Pfam" id="PF13416">
    <property type="entry name" value="SBP_bac_8"/>
    <property type="match status" value="1"/>
</dbReference>
<dbReference type="PROSITE" id="PS51257">
    <property type="entry name" value="PROKAR_LIPOPROTEIN"/>
    <property type="match status" value="1"/>
</dbReference>
<evidence type="ECO:0000256" key="4">
    <source>
        <dbReference type="ARBA" id="ARBA00023139"/>
    </source>
</evidence>
<dbReference type="InterPro" id="IPR050490">
    <property type="entry name" value="Bact_solute-bd_prot1"/>
</dbReference>
<dbReference type="Gene3D" id="3.40.190.10">
    <property type="entry name" value="Periplasmic binding protein-like II"/>
    <property type="match status" value="2"/>
</dbReference>
<dbReference type="PANTHER" id="PTHR43649:SF33">
    <property type="entry name" value="POLYGALACTURONAN_RHAMNOGALACTURONAN-BINDING PROTEIN YTCQ"/>
    <property type="match status" value="1"/>
</dbReference>
<dbReference type="CDD" id="cd13580">
    <property type="entry name" value="PBP2_AlgQ_like_1"/>
    <property type="match status" value="1"/>
</dbReference>
<evidence type="ECO:0000256" key="1">
    <source>
        <dbReference type="ARBA" id="ARBA00022475"/>
    </source>
</evidence>
<dbReference type="Proteomes" id="UP001597338">
    <property type="component" value="Unassembled WGS sequence"/>
</dbReference>
<proteinExistence type="predicted"/>
<comment type="caution">
    <text evidence="7">The sequence shown here is derived from an EMBL/GenBank/DDBJ whole genome shotgun (WGS) entry which is preliminary data.</text>
</comment>
<evidence type="ECO:0000313" key="8">
    <source>
        <dbReference type="Proteomes" id="UP001597338"/>
    </source>
</evidence>
<reference evidence="8" key="1">
    <citation type="journal article" date="2019" name="Int. J. Syst. Evol. Microbiol.">
        <title>The Global Catalogue of Microorganisms (GCM) 10K type strain sequencing project: providing services to taxonomists for standard genome sequencing and annotation.</title>
        <authorList>
            <consortium name="The Broad Institute Genomics Platform"/>
            <consortium name="The Broad Institute Genome Sequencing Center for Infectious Disease"/>
            <person name="Wu L."/>
            <person name="Ma J."/>
        </authorList>
    </citation>
    <scope>NUCLEOTIDE SEQUENCE [LARGE SCALE GENOMIC DNA]</scope>
    <source>
        <strain evidence="8">CCM 7043</strain>
    </source>
</reference>
<dbReference type="SUPFAM" id="SSF53850">
    <property type="entry name" value="Periplasmic binding protein-like II"/>
    <property type="match status" value="1"/>
</dbReference>
<dbReference type="RefSeq" id="WP_377199574.1">
    <property type="nucleotide sequence ID" value="NZ_JBHUHF010000001.1"/>
</dbReference>
<keyword evidence="5" id="KW-0449">Lipoprotein</keyword>
<gene>
    <name evidence="7" type="ORF">ACFSL2_20315</name>
</gene>
<evidence type="ECO:0000256" key="6">
    <source>
        <dbReference type="SAM" id="SignalP"/>
    </source>
</evidence>
<keyword evidence="3" id="KW-0472">Membrane</keyword>
<feature type="signal peptide" evidence="6">
    <location>
        <begin position="1"/>
        <end position="24"/>
    </location>
</feature>
<keyword evidence="4" id="KW-0564">Palmitate</keyword>
<organism evidence="7 8">
    <name type="scientific">Promicromonospora aerolata</name>
    <dbReference type="NCBI Taxonomy" id="195749"/>
    <lineage>
        <taxon>Bacteria</taxon>
        <taxon>Bacillati</taxon>
        <taxon>Actinomycetota</taxon>
        <taxon>Actinomycetes</taxon>
        <taxon>Micrococcales</taxon>
        <taxon>Promicromonosporaceae</taxon>
        <taxon>Promicromonospora</taxon>
    </lineage>
</organism>
<keyword evidence="1" id="KW-1003">Cell membrane</keyword>
<accession>A0ABW4VBC1</accession>
<evidence type="ECO:0000313" key="7">
    <source>
        <dbReference type="EMBL" id="MFD2027855.1"/>
    </source>
</evidence>
<evidence type="ECO:0000256" key="3">
    <source>
        <dbReference type="ARBA" id="ARBA00023136"/>
    </source>
</evidence>
<keyword evidence="2 6" id="KW-0732">Signal</keyword>
<protein>
    <submittedName>
        <fullName evidence="7">Extracellular solute-binding protein</fullName>
    </submittedName>
</protein>
<name>A0ABW4VBC1_9MICO</name>
<keyword evidence="8" id="KW-1185">Reference proteome</keyword>
<dbReference type="PANTHER" id="PTHR43649">
    <property type="entry name" value="ARABINOSE-BINDING PROTEIN-RELATED"/>
    <property type="match status" value="1"/>
</dbReference>
<evidence type="ECO:0000256" key="5">
    <source>
        <dbReference type="ARBA" id="ARBA00023288"/>
    </source>
</evidence>
<dbReference type="EMBL" id="JBHUHF010000001">
    <property type="protein sequence ID" value="MFD2027855.1"/>
    <property type="molecule type" value="Genomic_DNA"/>
</dbReference>
<dbReference type="InterPro" id="IPR006059">
    <property type="entry name" value="SBP"/>
</dbReference>
<feature type="chain" id="PRO_5046361812" evidence="6">
    <location>
        <begin position="25"/>
        <end position="502"/>
    </location>
</feature>
<sequence>MISRRNGTAVASATVLALTLAACGGGSGDGDGGAADAPLTWMSMLHTPTTPEKNGTIETALEEYTGTEFEMQWVPDASKEEKINAALASGTLADIVSLTQIDSTTVRSSLTSGMFWDVEEYLSEFPNLSKIDPQTLEAARIDGELYGVPYQKIKARYGVVVRQDWLDNLGLEVPHTIEDLTEVAHAFAHDDPDGNGKDDTTGFYDREESFRVGFRSLTGYFGAGSVFEATEDGDVVPTFTTDAFKEAMEWYRGVYEDGGVNQEFVTVQKQNQQDGIAQGKGGIVVTGLFEAKNYLAIAESADPETPMKWALVNDLTYEDVPRRILSDTNGGMGGWLAIPKSEVETEDDLRKVLGFIDKLMDEEAYGLMTNGVEGTHYEVDADGVVTITDQTAWEQEVQPFSSSRPSEKVVTYKNATPYVDEGNELMAENEDYVITNPAQSLTSETYDSRWSTIEQQVNDAYNQYITGAIEMSDFEATIEGLRGEGLDQIIEEFTAAYAEVNG</sequence>
<evidence type="ECO:0000256" key="2">
    <source>
        <dbReference type="ARBA" id="ARBA00022729"/>
    </source>
</evidence>